<dbReference type="SUPFAM" id="SSF51182">
    <property type="entry name" value="RmlC-like cupins"/>
    <property type="match status" value="1"/>
</dbReference>
<reference evidence="2 3" key="1">
    <citation type="journal article" date="2017" name="Mol. Ecol.">
        <title>Comparative and population genomic landscape of Phellinus noxius: A hypervariable fungus causing root rot in trees.</title>
        <authorList>
            <person name="Chung C.L."/>
            <person name="Lee T.J."/>
            <person name="Akiba M."/>
            <person name="Lee H.H."/>
            <person name="Kuo T.H."/>
            <person name="Liu D."/>
            <person name="Ke H.M."/>
            <person name="Yokoi T."/>
            <person name="Roa M.B."/>
            <person name="Lu M.J."/>
            <person name="Chang Y.Y."/>
            <person name="Ann P.J."/>
            <person name="Tsai J.N."/>
            <person name="Chen C.Y."/>
            <person name="Tzean S.S."/>
            <person name="Ota Y."/>
            <person name="Hattori T."/>
            <person name="Sahashi N."/>
            <person name="Liou R.F."/>
            <person name="Kikuchi T."/>
            <person name="Tsai I.J."/>
        </authorList>
    </citation>
    <scope>NUCLEOTIDE SEQUENCE [LARGE SCALE GENOMIC DNA]</scope>
    <source>
        <strain evidence="2 3">FFPRI411160</strain>
    </source>
</reference>
<evidence type="ECO:0000256" key="1">
    <source>
        <dbReference type="SAM" id="MobiDB-lite"/>
    </source>
</evidence>
<proteinExistence type="predicted"/>
<dbReference type="Gene3D" id="2.60.120.10">
    <property type="entry name" value="Jelly Rolls"/>
    <property type="match status" value="1"/>
</dbReference>
<dbReference type="OrthoDB" id="5840532at2759"/>
<dbReference type="InterPro" id="IPR011051">
    <property type="entry name" value="RmlC_Cupin_sf"/>
</dbReference>
<dbReference type="STRING" id="2282107.A0A286UQY2"/>
<feature type="region of interest" description="Disordered" evidence="1">
    <location>
        <begin position="19"/>
        <end position="53"/>
    </location>
</feature>
<organism evidence="2 3">
    <name type="scientific">Pyrrhoderma noxium</name>
    <dbReference type="NCBI Taxonomy" id="2282107"/>
    <lineage>
        <taxon>Eukaryota</taxon>
        <taxon>Fungi</taxon>
        <taxon>Dikarya</taxon>
        <taxon>Basidiomycota</taxon>
        <taxon>Agaricomycotina</taxon>
        <taxon>Agaricomycetes</taxon>
        <taxon>Hymenochaetales</taxon>
        <taxon>Hymenochaetaceae</taxon>
        <taxon>Pyrrhoderma</taxon>
    </lineage>
</organism>
<evidence type="ECO:0008006" key="4">
    <source>
        <dbReference type="Google" id="ProtNLM"/>
    </source>
</evidence>
<dbReference type="InterPro" id="IPR047142">
    <property type="entry name" value="OryJ/VirC-like"/>
</dbReference>
<dbReference type="InParanoid" id="A0A286UQY2"/>
<dbReference type="Gene3D" id="2.20.70.150">
    <property type="match status" value="1"/>
</dbReference>
<name>A0A286UQY2_9AGAM</name>
<dbReference type="EMBL" id="NBII01000002">
    <property type="protein sequence ID" value="PAV21949.1"/>
    <property type="molecule type" value="Genomic_DNA"/>
</dbReference>
<gene>
    <name evidence="2" type="ORF">PNOK_0190600</name>
</gene>
<comment type="caution">
    <text evidence="2">The sequence shown here is derived from an EMBL/GenBank/DDBJ whole genome shotgun (WGS) entry which is preliminary data.</text>
</comment>
<dbReference type="PANTHER" id="PTHR36156:SF2">
    <property type="entry name" value="CUPIN TYPE-2 DOMAIN-CONTAINING PROTEIN"/>
    <property type="match status" value="1"/>
</dbReference>
<keyword evidence="3" id="KW-1185">Reference proteome</keyword>
<dbReference type="AlphaFoldDB" id="A0A286UQY2"/>
<dbReference type="CDD" id="cd02231">
    <property type="entry name" value="cupin_BLL6423-like"/>
    <property type="match status" value="1"/>
</dbReference>
<feature type="compositionally biased region" description="Polar residues" evidence="1">
    <location>
        <begin position="19"/>
        <end position="39"/>
    </location>
</feature>
<dbReference type="Proteomes" id="UP000217199">
    <property type="component" value="Unassembled WGS sequence"/>
</dbReference>
<accession>A0A286UQY2</accession>
<dbReference type="InterPro" id="IPR014710">
    <property type="entry name" value="RmlC-like_jellyroll"/>
</dbReference>
<evidence type="ECO:0000313" key="3">
    <source>
        <dbReference type="Proteomes" id="UP000217199"/>
    </source>
</evidence>
<protein>
    <recommendedName>
        <fullName evidence="4">Cupin 2 conserved barrel domain-containing protein</fullName>
    </recommendedName>
</protein>
<sequence length="223" mass="23652">MGDLLHSFGKKLLSVIPSANHNAKHSTSTTPTKDTNANNGEAKASSDGYDLPPVRRIVTGHNSKGLGNVKWDTLIPGQATGLVGCKGLRSGALWTTDRVPSNDTNVNVDGALRSIGGQGLVMREGTNLRFTDLAPGESSPMHRTSSVDYNTLITGKLILITDSGSETLLSNPGDTVVMRGSMHAWRNPGPGWCRWVSVLVDAQPAEVNGKTLEDAWLVPSNSP</sequence>
<dbReference type="PANTHER" id="PTHR36156">
    <property type="entry name" value="SLR2101 PROTEIN"/>
    <property type="match status" value="1"/>
</dbReference>
<evidence type="ECO:0000313" key="2">
    <source>
        <dbReference type="EMBL" id="PAV21949.1"/>
    </source>
</evidence>